<dbReference type="GO" id="GO:0004180">
    <property type="term" value="F:carboxypeptidase activity"/>
    <property type="evidence" value="ECO:0007669"/>
    <property type="project" value="UniProtKB-KW"/>
</dbReference>
<comment type="caution">
    <text evidence="1">The sequence shown here is derived from an EMBL/GenBank/DDBJ whole genome shotgun (WGS) entry which is preliminary data.</text>
</comment>
<keyword evidence="2" id="KW-1185">Reference proteome</keyword>
<gene>
    <name evidence="1" type="ORF">HMN09_00847700</name>
</gene>
<keyword evidence="1" id="KW-0645">Protease</keyword>
<dbReference type="InterPro" id="IPR032675">
    <property type="entry name" value="LRR_dom_sf"/>
</dbReference>
<proteinExistence type="predicted"/>
<organism evidence="1 2">
    <name type="scientific">Mycena chlorophos</name>
    <name type="common">Agaric fungus</name>
    <name type="synonym">Agaricus chlorophos</name>
    <dbReference type="NCBI Taxonomy" id="658473"/>
    <lineage>
        <taxon>Eukaryota</taxon>
        <taxon>Fungi</taxon>
        <taxon>Dikarya</taxon>
        <taxon>Basidiomycota</taxon>
        <taxon>Agaricomycotina</taxon>
        <taxon>Agaricomycetes</taxon>
        <taxon>Agaricomycetidae</taxon>
        <taxon>Agaricales</taxon>
        <taxon>Marasmiineae</taxon>
        <taxon>Mycenaceae</taxon>
        <taxon>Mycena</taxon>
    </lineage>
</organism>
<dbReference type="AlphaFoldDB" id="A0A8H6SSU1"/>
<sequence>MSTLTAARFPTELEQEIFEAAAELHGGRIPTFLLVARRVYEWLEPMLYRNIRVGMPWADAAADLERAEAFFDAVARGKPKAAALARGVHVVTIDQAGEETLARLCAVLPLCRNVSRLAILDTEHMPPGISAVFPHLSQMRLRRLSCTIVPEVVVRVEPGMDSRPAFAHLTHFDLCDDELTPMTVSFLVGLPSLTHLAICVKILDAPTLRLLLGRCRTLRFLVFLFDAGDPQPAEQNARTTALELDDPRVVVAGYRIWNECMLDDGYWATVEEFSRLRKLGNIPEKEFSTLTCTSVLNLRIACLQLGFQIRRVIDVTSLYQMQVFVASNNAAAGAIPTRFGASFNDPNIRWDSAELHPAVRMQNLRRLPPSLKNDAMAACRDDAPVDDVRRILGTVANESCGPANLATYLPLFYAIFDPARIPDPELVDTPEPLARHLKDNVHRAFYALDALARSTTLQHAPAAMPCMWARIWPWIAFISLYGQQIEGPTAIPESELLLMLFGVVARVLYPPPFRRHVVQTPGLLFVAGSAWRYLSSIHDVGRRSYLFASILLLLCEPDLSSRSDLIADLLAGTGGSFRTMARLYVQEIRNMDFNPAVDVNATMERRVGKRPGRTEFGPFILALLEEGYLGELIRATQRLVHSDSTHAQKHTFPTGALSVATLLLIVKPGYKFVAEAISAGLLDLLIHATLDGPGTGLSRLAMFDRLIKHLLPPLLSRRDVFDEMLRHRAGWMQLASFPAWDSFVSSVEARSAWYESRPPRKNACGNVKVRNP</sequence>
<dbReference type="Gene3D" id="3.80.10.10">
    <property type="entry name" value="Ribonuclease Inhibitor"/>
    <property type="match status" value="1"/>
</dbReference>
<evidence type="ECO:0000313" key="2">
    <source>
        <dbReference type="Proteomes" id="UP000613580"/>
    </source>
</evidence>
<keyword evidence="1" id="KW-0378">Hydrolase</keyword>
<dbReference type="OrthoDB" id="2915092at2759"/>
<reference evidence="1" key="1">
    <citation type="submission" date="2020-05" db="EMBL/GenBank/DDBJ databases">
        <title>Mycena genomes resolve the evolution of fungal bioluminescence.</title>
        <authorList>
            <person name="Tsai I.J."/>
        </authorList>
    </citation>
    <scope>NUCLEOTIDE SEQUENCE</scope>
    <source>
        <strain evidence="1">110903Hualien_Pintung</strain>
    </source>
</reference>
<dbReference type="EMBL" id="JACAZE010000011">
    <property type="protein sequence ID" value="KAF7304455.1"/>
    <property type="molecule type" value="Genomic_DNA"/>
</dbReference>
<accession>A0A8H6SSU1</accession>
<protein>
    <submittedName>
        <fullName evidence="1">Carboxypeptidase</fullName>
    </submittedName>
</protein>
<evidence type="ECO:0000313" key="1">
    <source>
        <dbReference type="EMBL" id="KAF7304455.1"/>
    </source>
</evidence>
<keyword evidence="1" id="KW-0121">Carboxypeptidase</keyword>
<name>A0A8H6SSU1_MYCCL</name>
<dbReference type="Proteomes" id="UP000613580">
    <property type="component" value="Unassembled WGS sequence"/>
</dbReference>